<comment type="subcellular location">
    <subcellularLocation>
        <location evidence="1">Secreted</location>
    </subcellularLocation>
</comment>
<comment type="similarity">
    <text evidence="2">Belongs to the kiwellin family.</text>
</comment>
<dbReference type="SUPFAM" id="SSF50685">
    <property type="entry name" value="Barwin-like endoglucanases"/>
    <property type="match status" value="1"/>
</dbReference>
<protein>
    <submittedName>
        <fullName evidence="5">Uncharacterized protein</fullName>
    </submittedName>
</protein>
<dbReference type="EnsemblPlants" id="EMT20880">
    <property type="protein sequence ID" value="EMT20880"/>
    <property type="gene ID" value="F775_23652"/>
</dbReference>
<evidence type="ECO:0000313" key="5">
    <source>
        <dbReference type="EnsemblPlants" id="EMT20880"/>
    </source>
</evidence>
<sequence length="109" mass="11692">MGSTSKAVVIFGILVFLQVSGAAGPAMDLRALISLNGFQQGEEGGPAACEGQYHSDGLFLVALNTAWYENGARCGKVISINSCQEHVWAKYNCIYHMSVKRVVPPRTTS</sequence>
<reference evidence="5" key="1">
    <citation type="submission" date="2015-06" db="UniProtKB">
        <authorList>
            <consortium name="EnsemblPlants"/>
        </authorList>
    </citation>
    <scope>IDENTIFICATION</scope>
</reference>
<dbReference type="AlphaFoldDB" id="M8B7Z0"/>
<organism evidence="5">
    <name type="scientific">Aegilops tauschii</name>
    <name type="common">Tausch's goatgrass</name>
    <name type="synonym">Aegilops squarrosa</name>
    <dbReference type="NCBI Taxonomy" id="37682"/>
    <lineage>
        <taxon>Eukaryota</taxon>
        <taxon>Viridiplantae</taxon>
        <taxon>Streptophyta</taxon>
        <taxon>Embryophyta</taxon>
        <taxon>Tracheophyta</taxon>
        <taxon>Spermatophyta</taxon>
        <taxon>Magnoliopsida</taxon>
        <taxon>Liliopsida</taxon>
        <taxon>Poales</taxon>
        <taxon>Poaceae</taxon>
        <taxon>BOP clade</taxon>
        <taxon>Pooideae</taxon>
        <taxon>Triticodae</taxon>
        <taxon>Triticeae</taxon>
        <taxon>Triticinae</taxon>
        <taxon>Aegilops</taxon>
    </lineage>
</organism>
<evidence type="ECO:0000256" key="1">
    <source>
        <dbReference type="ARBA" id="ARBA00004613"/>
    </source>
</evidence>
<evidence type="ECO:0000256" key="4">
    <source>
        <dbReference type="ARBA" id="ARBA00022729"/>
    </source>
</evidence>
<dbReference type="PANTHER" id="PTHR33191">
    <property type="entry name" value="RIPENING-RELATED PROTEIN 2-RELATED"/>
    <property type="match status" value="1"/>
</dbReference>
<keyword evidence="3" id="KW-0964">Secreted</keyword>
<proteinExistence type="inferred from homology"/>
<evidence type="ECO:0000256" key="2">
    <source>
        <dbReference type="ARBA" id="ARBA00005592"/>
    </source>
</evidence>
<dbReference type="GO" id="GO:0005576">
    <property type="term" value="C:extracellular region"/>
    <property type="evidence" value="ECO:0007669"/>
    <property type="project" value="UniProtKB-SubCell"/>
</dbReference>
<dbReference type="PANTHER" id="PTHR33191:SF91">
    <property type="entry name" value="BARWIN DOMAIN-CONTAINING PROTEIN"/>
    <property type="match status" value="1"/>
</dbReference>
<dbReference type="Gene3D" id="2.40.40.10">
    <property type="entry name" value="RlpA-like domain"/>
    <property type="match status" value="1"/>
</dbReference>
<accession>M8B7Z0</accession>
<keyword evidence="4" id="KW-0732">Signal</keyword>
<name>M8B7Z0_AEGTA</name>
<dbReference type="InterPro" id="IPR039271">
    <property type="entry name" value="Kiwellin-like"/>
</dbReference>
<dbReference type="InterPro" id="IPR036908">
    <property type="entry name" value="RlpA-like_sf"/>
</dbReference>
<evidence type="ECO:0000256" key="3">
    <source>
        <dbReference type="ARBA" id="ARBA00022525"/>
    </source>
</evidence>
<dbReference type="Pfam" id="PF24300">
    <property type="entry name" value="KWL1"/>
    <property type="match status" value="1"/>
</dbReference>